<evidence type="ECO:0000256" key="4">
    <source>
        <dbReference type="ARBA" id="ARBA00022568"/>
    </source>
</evidence>
<keyword evidence="4" id="KW-0813">Transport</keyword>
<name>A0AAW0PLY0_9GOBI</name>
<keyword evidence="5" id="KW-0812">Transmembrane</keyword>
<feature type="domain" description="Sodium/calcium exchanger membrane region" evidence="9">
    <location>
        <begin position="132"/>
        <end position="187"/>
    </location>
</feature>
<evidence type="ECO:0000259" key="9">
    <source>
        <dbReference type="Pfam" id="PF01699"/>
    </source>
</evidence>
<evidence type="ECO:0000256" key="6">
    <source>
        <dbReference type="ARBA" id="ARBA00022989"/>
    </source>
</evidence>
<dbReference type="AlphaFoldDB" id="A0AAW0PLY0"/>
<dbReference type="PANTHER" id="PTHR10846">
    <property type="entry name" value="SODIUM/POTASSIUM/CALCIUM EXCHANGER"/>
    <property type="match status" value="1"/>
</dbReference>
<keyword evidence="4" id="KW-0106">Calcium</keyword>
<dbReference type="GO" id="GO:0006874">
    <property type="term" value="P:intracellular calcium ion homeostasis"/>
    <property type="evidence" value="ECO:0007669"/>
    <property type="project" value="TreeGrafter"/>
</dbReference>
<reference evidence="11" key="1">
    <citation type="submission" date="2024-04" db="EMBL/GenBank/DDBJ databases">
        <title>Salinicola lusitanus LLJ914,a marine bacterium isolated from the Okinawa Trough.</title>
        <authorList>
            <person name="Li J."/>
        </authorList>
    </citation>
    <scope>NUCLEOTIDE SEQUENCE [LARGE SCALE GENOMIC DNA]</scope>
</reference>
<organism evidence="10 11">
    <name type="scientific">Mugilogobius chulae</name>
    <name type="common">yellowstripe goby</name>
    <dbReference type="NCBI Taxonomy" id="88201"/>
    <lineage>
        <taxon>Eukaryota</taxon>
        <taxon>Metazoa</taxon>
        <taxon>Chordata</taxon>
        <taxon>Craniata</taxon>
        <taxon>Vertebrata</taxon>
        <taxon>Euteleostomi</taxon>
        <taxon>Actinopterygii</taxon>
        <taxon>Neopterygii</taxon>
        <taxon>Teleostei</taxon>
        <taxon>Neoteleostei</taxon>
        <taxon>Acanthomorphata</taxon>
        <taxon>Gobiaria</taxon>
        <taxon>Gobiiformes</taxon>
        <taxon>Gobioidei</taxon>
        <taxon>Gobiidae</taxon>
        <taxon>Gobionellinae</taxon>
        <taxon>Mugilogobius</taxon>
    </lineage>
</organism>
<dbReference type="PANTHER" id="PTHR10846:SF42">
    <property type="entry name" value="SODIUM_POTASSIUM_CALCIUM EXCHANGER 3"/>
    <property type="match status" value="1"/>
</dbReference>
<dbReference type="Gene3D" id="1.20.1420.30">
    <property type="entry name" value="NCX, central ion-binding region"/>
    <property type="match status" value="1"/>
</dbReference>
<gene>
    <name evidence="10" type="ORF">WMY93_007105</name>
</gene>
<evidence type="ECO:0000313" key="10">
    <source>
        <dbReference type="EMBL" id="KAK7930710.1"/>
    </source>
</evidence>
<comment type="similarity">
    <text evidence="2">Belongs to the Ca(2+):cation antiporter (CaCA) (TC 2.A.19) family. SLC24A subfamily.</text>
</comment>
<dbReference type="Proteomes" id="UP001460270">
    <property type="component" value="Unassembled WGS sequence"/>
</dbReference>
<evidence type="ECO:0000256" key="8">
    <source>
        <dbReference type="ARBA" id="ARBA00033627"/>
    </source>
</evidence>
<sequence length="207" mass="23023">MDVVELREEAMFPAGLMMLRQRKVKARRKRRKELLFIQICLFCGLLLIAKGFSFLAENSGLSVSRPGTEAAQAEEKAERWGARRLLQEAENTSLDSLEDEEPKNCTAPALHEFPTDLFTNAERAEGAVALHVLCTIYMFCALALVCDDYFVPSLEKICERLDLSEDVAGATFMAAGSSAPELFTSVIGTDLTPTRTNVYFSQRDLDS</sequence>
<comment type="subcellular location">
    <subcellularLocation>
        <location evidence="1">Membrane</location>
        <topology evidence="1">Multi-pass membrane protein</topology>
    </subcellularLocation>
</comment>
<protein>
    <recommendedName>
        <fullName evidence="9">Sodium/calcium exchanger membrane region domain-containing protein</fullName>
    </recommendedName>
</protein>
<proteinExistence type="inferred from homology"/>
<evidence type="ECO:0000256" key="7">
    <source>
        <dbReference type="ARBA" id="ARBA00023136"/>
    </source>
</evidence>
<keyword evidence="7" id="KW-0472">Membrane</keyword>
<evidence type="ECO:0000256" key="2">
    <source>
        <dbReference type="ARBA" id="ARBA00005364"/>
    </source>
</evidence>
<keyword evidence="11" id="KW-1185">Reference proteome</keyword>
<comment type="catalytic activity">
    <reaction evidence="8">
        <text>Ca(2+)(out) + K(+)(out) + 4 Na(+)(in) = Ca(2+)(in) + K(+)(in) + 4 Na(+)(out)</text>
        <dbReference type="Rhea" id="RHEA:69967"/>
        <dbReference type="ChEBI" id="CHEBI:29101"/>
        <dbReference type="ChEBI" id="CHEBI:29103"/>
        <dbReference type="ChEBI" id="CHEBI:29108"/>
    </reaction>
</comment>
<dbReference type="InterPro" id="IPR004837">
    <property type="entry name" value="NaCa_Exmemb"/>
</dbReference>
<evidence type="ECO:0000256" key="5">
    <source>
        <dbReference type="ARBA" id="ARBA00022692"/>
    </source>
</evidence>
<dbReference type="GO" id="GO:0008273">
    <property type="term" value="F:calcium, potassium:sodium antiporter activity"/>
    <property type="evidence" value="ECO:0007669"/>
    <property type="project" value="TreeGrafter"/>
</dbReference>
<dbReference type="Pfam" id="PF01699">
    <property type="entry name" value="Na_Ca_ex"/>
    <property type="match status" value="1"/>
</dbReference>
<dbReference type="GO" id="GO:0005262">
    <property type="term" value="F:calcium channel activity"/>
    <property type="evidence" value="ECO:0007669"/>
    <property type="project" value="TreeGrafter"/>
</dbReference>
<dbReference type="GO" id="GO:0005886">
    <property type="term" value="C:plasma membrane"/>
    <property type="evidence" value="ECO:0007669"/>
    <property type="project" value="TreeGrafter"/>
</dbReference>
<keyword evidence="4" id="KW-0406">Ion transport</keyword>
<evidence type="ECO:0000313" key="11">
    <source>
        <dbReference type="Proteomes" id="UP001460270"/>
    </source>
</evidence>
<dbReference type="EMBL" id="JBBPFD010000004">
    <property type="protein sequence ID" value="KAK7930710.1"/>
    <property type="molecule type" value="Genomic_DNA"/>
</dbReference>
<keyword evidence="4" id="KW-0109">Calcium transport</keyword>
<evidence type="ECO:0000256" key="3">
    <source>
        <dbReference type="ARBA" id="ARBA00022449"/>
    </source>
</evidence>
<evidence type="ECO:0000256" key="1">
    <source>
        <dbReference type="ARBA" id="ARBA00004141"/>
    </source>
</evidence>
<accession>A0AAW0PLY0</accession>
<keyword evidence="3" id="KW-0050">Antiport</keyword>
<dbReference type="InterPro" id="IPR004481">
    <property type="entry name" value="K/Na/Ca-exchanger"/>
</dbReference>
<comment type="caution">
    <text evidence="10">The sequence shown here is derived from an EMBL/GenBank/DDBJ whole genome shotgun (WGS) entry which is preliminary data.</text>
</comment>
<keyword evidence="6" id="KW-1133">Transmembrane helix</keyword>
<dbReference type="InterPro" id="IPR044880">
    <property type="entry name" value="NCX_ion-bd_dom_sf"/>
</dbReference>